<dbReference type="AlphaFoldDB" id="A0AAW1DCX0"/>
<comment type="caution">
    <text evidence="1">The sequence shown here is derived from an EMBL/GenBank/DDBJ whole genome shotgun (WGS) entry which is preliminary data.</text>
</comment>
<evidence type="ECO:0000313" key="1">
    <source>
        <dbReference type="EMBL" id="KAK9506862.1"/>
    </source>
</evidence>
<protein>
    <recommendedName>
        <fullName evidence="3">LRAT domain-containing protein</fullName>
    </recommendedName>
</protein>
<dbReference type="Proteomes" id="UP001461498">
    <property type="component" value="Unassembled WGS sequence"/>
</dbReference>
<keyword evidence="2" id="KW-1185">Reference proteome</keyword>
<gene>
    <name evidence="1" type="ORF">O3M35_008721</name>
</gene>
<evidence type="ECO:0000313" key="2">
    <source>
        <dbReference type="Proteomes" id="UP001461498"/>
    </source>
</evidence>
<proteinExistence type="predicted"/>
<evidence type="ECO:0008006" key="3">
    <source>
        <dbReference type="Google" id="ProtNLM"/>
    </source>
</evidence>
<organism evidence="1 2">
    <name type="scientific">Rhynocoris fuscipes</name>
    <dbReference type="NCBI Taxonomy" id="488301"/>
    <lineage>
        <taxon>Eukaryota</taxon>
        <taxon>Metazoa</taxon>
        <taxon>Ecdysozoa</taxon>
        <taxon>Arthropoda</taxon>
        <taxon>Hexapoda</taxon>
        <taxon>Insecta</taxon>
        <taxon>Pterygota</taxon>
        <taxon>Neoptera</taxon>
        <taxon>Paraneoptera</taxon>
        <taxon>Hemiptera</taxon>
        <taxon>Heteroptera</taxon>
        <taxon>Panheteroptera</taxon>
        <taxon>Cimicomorpha</taxon>
        <taxon>Reduviidae</taxon>
        <taxon>Harpactorinae</taxon>
        <taxon>Harpactorini</taxon>
        <taxon>Rhynocoris</taxon>
    </lineage>
</organism>
<reference evidence="1 2" key="1">
    <citation type="submission" date="2022-12" db="EMBL/GenBank/DDBJ databases">
        <title>Chromosome-level genome assembly of true bugs.</title>
        <authorList>
            <person name="Ma L."/>
            <person name="Li H."/>
        </authorList>
    </citation>
    <scope>NUCLEOTIDE SEQUENCE [LARGE SCALE GENOMIC DNA]</scope>
    <source>
        <strain evidence="1">Lab_2022b</strain>
    </source>
</reference>
<name>A0AAW1DCX0_9HEMI</name>
<dbReference type="EMBL" id="JAPXFL010000005">
    <property type="protein sequence ID" value="KAK9506862.1"/>
    <property type="molecule type" value="Genomic_DNA"/>
</dbReference>
<accession>A0AAW1DCX0</accession>
<sequence>MAFFNLFGPNLQLPKLLRGLNVSSKYDSSLPEEYDDTTREVDIVLYAHPIGSSVSSGSRGSGFVSAAQKTFAHWILVFEFCDQTVRAIEGVNENDFLLPSFSKCRDESWTRVKFIATRQMSPKDVRSLAVNNALNGCPYSLLNANCHKWINLVLEDLGLDEIPSTIDNEIKWKTTALYATMAHPLAGAAVLAVQQLYNASKGDPTPVLPLL</sequence>